<feature type="region of interest" description="Disordered" evidence="1">
    <location>
        <begin position="41"/>
        <end position="67"/>
    </location>
</feature>
<evidence type="ECO:0000313" key="3">
    <source>
        <dbReference type="Proteomes" id="UP000008744"/>
    </source>
</evidence>
<gene>
    <name evidence="2" type="primary">Dper\GL25838</name>
    <name evidence="2" type="ORF">Dper_GL25838</name>
</gene>
<dbReference type="HOGENOM" id="CLU_2815174_0_0_1"/>
<organism evidence="3">
    <name type="scientific">Drosophila persimilis</name>
    <name type="common">Fruit fly</name>
    <dbReference type="NCBI Taxonomy" id="7234"/>
    <lineage>
        <taxon>Eukaryota</taxon>
        <taxon>Metazoa</taxon>
        <taxon>Ecdysozoa</taxon>
        <taxon>Arthropoda</taxon>
        <taxon>Hexapoda</taxon>
        <taxon>Insecta</taxon>
        <taxon>Pterygota</taxon>
        <taxon>Neoptera</taxon>
        <taxon>Endopterygota</taxon>
        <taxon>Diptera</taxon>
        <taxon>Brachycera</taxon>
        <taxon>Muscomorpha</taxon>
        <taxon>Ephydroidea</taxon>
        <taxon>Drosophilidae</taxon>
        <taxon>Drosophila</taxon>
        <taxon>Sophophora</taxon>
    </lineage>
</organism>
<feature type="compositionally biased region" description="Acidic residues" evidence="1">
    <location>
        <begin position="49"/>
        <end position="67"/>
    </location>
</feature>
<accession>B4GJM9</accession>
<dbReference type="EMBL" id="CH479184">
    <property type="protein sequence ID" value="EDW36845.1"/>
    <property type="molecule type" value="Genomic_DNA"/>
</dbReference>
<keyword evidence="3" id="KW-1185">Reference proteome</keyword>
<protein>
    <submittedName>
        <fullName evidence="2">GL25838</fullName>
    </submittedName>
</protein>
<dbReference type="Proteomes" id="UP000008744">
    <property type="component" value="Unassembled WGS sequence"/>
</dbReference>
<name>B4GJM9_DROPE</name>
<sequence length="67" mass="7253">MPPALGVGLGYEERAVIEQIAVAEAAEEAYEMAAYAVSDVQQEELIVGEPEDDDDEDGDDDEDDDSF</sequence>
<proteinExistence type="predicted"/>
<reference evidence="2 3" key="1">
    <citation type="journal article" date="2007" name="Nature">
        <title>Evolution of genes and genomes on the Drosophila phylogeny.</title>
        <authorList>
            <consortium name="Drosophila 12 Genomes Consortium"/>
            <person name="Clark A.G."/>
            <person name="Eisen M.B."/>
            <person name="Smith D.R."/>
            <person name="Bergman C.M."/>
            <person name="Oliver B."/>
            <person name="Markow T.A."/>
            <person name="Kaufman T.C."/>
            <person name="Kellis M."/>
            <person name="Gelbart W."/>
            <person name="Iyer V.N."/>
            <person name="Pollard D.A."/>
            <person name="Sackton T.B."/>
            <person name="Larracuente A.M."/>
            <person name="Singh N.D."/>
            <person name="Abad J.P."/>
            <person name="Abt D.N."/>
            <person name="Adryan B."/>
            <person name="Aguade M."/>
            <person name="Akashi H."/>
            <person name="Anderson W.W."/>
            <person name="Aquadro C.F."/>
            <person name="Ardell D.H."/>
            <person name="Arguello R."/>
            <person name="Artieri C.G."/>
            <person name="Barbash D.A."/>
            <person name="Barker D."/>
            <person name="Barsanti P."/>
            <person name="Batterham P."/>
            <person name="Batzoglou S."/>
            <person name="Begun D."/>
            <person name="Bhutkar A."/>
            <person name="Blanco E."/>
            <person name="Bosak S.A."/>
            <person name="Bradley R.K."/>
            <person name="Brand A.D."/>
            <person name="Brent M.R."/>
            <person name="Brooks A.N."/>
            <person name="Brown R.H."/>
            <person name="Butlin R.K."/>
            <person name="Caggese C."/>
            <person name="Calvi B.R."/>
            <person name="Bernardo de Carvalho A."/>
            <person name="Caspi A."/>
            <person name="Castrezana S."/>
            <person name="Celniker S.E."/>
            <person name="Chang J.L."/>
            <person name="Chapple C."/>
            <person name="Chatterji S."/>
            <person name="Chinwalla A."/>
            <person name="Civetta A."/>
            <person name="Clifton S.W."/>
            <person name="Comeron J.M."/>
            <person name="Costello J.C."/>
            <person name="Coyne J.A."/>
            <person name="Daub J."/>
            <person name="David R.G."/>
            <person name="Delcher A.L."/>
            <person name="Delehaunty K."/>
            <person name="Do C.B."/>
            <person name="Ebling H."/>
            <person name="Edwards K."/>
            <person name="Eickbush T."/>
            <person name="Evans J.D."/>
            <person name="Filipski A."/>
            <person name="Findeiss S."/>
            <person name="Freyhult E."/>
            <person name="Fulton L."/>
            <person name="Fulton R."/>
            <person name="Garcia A.C."/>
            <person name="Gardiner A."/>
            <person name="Garfield D.A."/>
            <person name="Garvin B.E."/>
            <person name="Gibson G."/>
            <person name="Gilbert D."/>
            <person name="Gnerre S."/>
            <person name="Godfrey J."/>
            <person name="Good R."/>
            <person name="Gotea V."/>
            <person name="Gravely B."/>
            <person name="Greenberg A.J."/>
            <person name="Griffiths-Jones S."/>
            <person name="Gross S."/>
            <person name="Guigo R."/>
            <person name="Gustafson E.A."/>
            <person name="Haerty W."/>
            <person name="Hahn M.W."/>
            <person name="Halligan D.L."/>
            <person name="Halpern A.L."/>
            <person name="Halter G.M."/>
            <person name="Han M.V."/>
            <person name="Heger A."/>
            <person name="Hillier L."/>
            <person name="Hinrichs A.S."/>
            <person name="Holmes I."/>
            <person name="Hoskins R.A."/>
            <person name="Hubisz M.J."/>
            <person name="Hultmark D."/>
            <person name="Huntley M.A."/>
            <person name="Jaffe D.B."/>
            <person name="Jagadeeshan S."/>
            <person name="Jeck W.R."/>
            <person name="Johnson J."/>
            <person name="Jones C.D."/>
            <person name="Jordan W.C."/>
            <person name="Karpen G.H."/>
            <person name="Kataoka E."/>
            <person name="Keightley P.D."/>
            <person name="Kheradpour P."/>
            <person name="Kirkness E.F."/>
            <person name="Koerich L.B."/>
            <person name="Kristiansen K."/>
            <person name="Kudrna D."/>
            <person name="Kulathinal R.J."/>
            <person name="Kumar S."/>
            <person name="Kwok R."/>
            <person name="Lander E."/>
            <person name="Langley C.H."/>
            <person name="Lapoint R."/>
            <person name="Lazzaro B.P."/>
            <person name="Lee S.J."/>
            <person name="Levesque L."/>
            <person name="Li R."/>
            <person name="Lin C.F."/>
            <person name="Lin M.F."/>
            <person name="Lindblad-Toh K."/>
            <person name="Llopart A."/>
            <person name="Long M."/>
            <person name="Low L."/>
            <person name="Lozovsky E."/>
            <person name="Lu J."/>
            <person name="Luo M."/>
            <person name="Machado C.A."/>
            <person name="Makalowski W."/>
            <person name="Marzo M."/>
            <person name="Matsuda M."/>
            <person name="Matzkin L."/>
            <person name="McAllister B."/>
            <person name="McBride C.S."/>
            <person name="McKernan B."/>
            <person name="McKernan K."/>
            <person name="Mendez-Lago M."/>
            <person name="Minx P."/>
            <person name="Mollenhauer M.U."/>
            <person name="Montooth K."/>
            <person name="Mount S.M."/>
            <person name="Mu X."/>
            <person name="Myers E."/>
            <person name="Negre B."/>
            <person name="Newfeld S."/>
            <person name="Nielsen R."/>
            <person name="Noor M.A."/>
            <person name="O'Grady P."/>
            <person name="Pachter L."/>
            <person name="Papaceit M."/>
            <person name="Parisi M.J."/>
            <person name="Parisi M."/>
            <person name="Parts L."/>
            <person name="Pedersen J.S."/>
            <person name="Pesole G."/>
            <person name="Phillippy A.M."/>
            <person name="Ponting C.P."/>
            <person name="Pop M."/>
            <person name="Porcelli D."/>
            <person name="Powell J.R."/>
            <person name="Prohaska S."/>
            <person name="Pruitt K."/>
            <person name="Puig M."/>
            <person name="Quesneville H."/>
            <person name="Ram K.R."/>
            <person name="Rand D."/>
            <person name="Rasmussen M.D."/>
            <person name="Reed L.K."/>
            <person name="Reenan R."/>
            <person name="Reily A."/>
            <person name="Remington K.A."/>
            <person name="Rieger T.T."/>
            <person name="Ritchie M.G."/>
            <person name="Robin C."/>
            <person name="Rogers Y.H."/>
            <person name="Rohde C."/>
            <person name="Rozas J."/>
            <person name="Rubenfield M.J."/>
            <person name="Ruiz A."/>
            <person name="Russo S."/>
            <person name="Salzberg S.L."/>
            <person name="Sanchez-Gracia A."/>
            <person name="Saranga D.J."/>
            <person name="Sato H."/>
            <person name="Schaeffer S.W."/>
            <person name="Schatz M.C."/>
            <person name="Schlenke T."/>
            <person name="Schwartz R."/>
            <person name="Segarra C."/>
            <person name="Singh R.S."/>
            <person name="Sirot L."/>
            <person name="Sirota M."/>
            <person name="Sisneros N.B."/>
            <person name="Smith C.D."/>
            <person name="Smith T.F."/>
            <person name="Spieth J."/>
            <person name="Stage D.E."/>
            <person name="Stark A."/>
            <person name="Stephan W."/>
            <person name="Strausberg R.L."/>
            <person name="Strempel S."/>
            <person name="Sturgill D."/>
            <person name="Sutton G."/>
            <person name="Sutton G.G."/>
            <person name="Tao W."/>
            <person name="Teichmann S."/>
            <person name="Tobari Y.N."/>
            <person name="Tomimura Y."/>
            <person name="Tsolas J.M."/>
            <person name="Valente V.L."/>
            <person name="Venter E."/>
            <person name="Venter J.C."/>
            <person name="Vicario S."/>
            <person name="Vieira F.G."/>
            <person name="Vilella A.J."/>
            <person name="Villasante A."/>
            <person name="Walenz B."/>
            <person name="Wang J."/>
            <person name="Wasserman M."/>
            <person name="Watts T."/>
            <person name="Wilson D."/>
            <person name="Wilson R.K."/>
            <person name="Wing R.A."/>
            <person name="Wolfner M.F."/>
            <person name="Wong A."/>
            <person name="Wong G.K."/>
            <person name="Wu C.I."/>
            <person name="Wu G."/>
            <person name="Yamamoto D."/>
            <person name="Yang H.P."/>
            <person name="Yang S.P."/>
            <person name="Yorke J.A."/>
            <person name="Yoshida K."/>
            <person name="Zdobnov E."/>
            <person name="Zhang P."/>
            <person name="Zhang Y."/>
            <person name="Zimin A.V."/>
            <person name="Baldwin J."/>
            <person name="Abdouelleil A."/>
            <person name="Abdulkadir J."/>
            <person name="Abebe A."/>
            <person name="Abera B."/>
            <person name="Abreu J."/>
            <person name="Acer S.C."/>
            <person name="Aftuck L."/>
            <person name="Alexander A."/>
            <person name="An P."/>
            <person name="Anderson E."/>
            <person name="Anderson S."/>
            <person name="Arachi H."/>
            <person name="Azer M."/>
            <person name="Bachantsang P."/>
            <person name="Barry A."/>
            <person name="Bayul T."/>
            <person name="Berlin A."/>
            <person name="Bessette D."/>
            <person name="Bloom T."/>
            <person name="Blye J."/>
            <person name="Boguslavskiy L."/>
            <person name="Bonnet C."/>
            <person name="Boukhgalter B."/>
            <person name="Bourzgui I."/>
            <person name="Brown A."/>
            <person name="Cahill P."/>
            <person name="Channer S."/>
            <person name="Cheshatsang Y."/>
            <person name="Chuda L."/>
            <person name="Citroen M."/>
            <person name="Collymore A."/>
            <person name="Cooke P."/>
            <person name="Costello M."/>
            <person name="D'Aco K."/>
            <person name="Daza R."/>
            <person name="De Haan G."/>
            <person name="DeGray S."/>
            <person name="DeMaso C."/>
            <person name="Dhargay N."/>
            <person name="Dooley K."/>
            <person name="Dooley E."/>
            <person name="Doricent M."/>
            <person name="Dorje P."/>
            <person name="Dorjee K."/>
            <person name="Dupes A."/>
            <person name="Elong R."/>
            <person name="Falk J."/>
            <person name="Farina A."/>
            <person name="Faro S."/>
            <person name="Ferguson D."/>
            <person name="Fisher S."/>
            <person name="Foley C.D."/>
            <person name="Franke A."/>
            <person name="Friedrich D."/>
            <person name="Gadbois L."/>
            <person name="Gearin G."/>
            <person name="Gearin C.R."/>
            <person name="Giannoukos G."/>
            <person name="Goode T."/>
            <person name="Graham J."/>
            <person name="Grandbois E."/>
            <person name="Grewal S."/>
            <person name="Gyaltsen K."/>
            <person name="Hafez N."/>
            <person name="Hagos B."/>
            <person name="Hall J."/>
            <person name="Henson C."/>
            <person name="Hollinger A."/>
            <person name="Honan T."/>
            <person name="Huard M.D."/>
            <person name="Hughes L."/>
            <person name="Hurhula B."/>
            <person name="Husby M.E."/>
            <person name="Kamat A."/>
            <person name="Kanga B."/>
            <person name="Kashin S."/>
            <person name="Khazanovich D."/>
            <person name="Kisner P."/>
            <person name="Lance K."/>
            <person name="Lara M."/>
            <person name="Lee W."/>
            <person name="Lennon N."/>
            <person name="Letendre F."/>
            <person name="LeVine R."/>
            <person name="Lipovsky A."/>
            <person name="Liu X."/>
            <person name="Liu J."/>
            <person name="Liu S."/>
            <person name="Lokyitsang T."/>
            <person name="Lokyitsang Y."/>
            <person name="Lubonja R."/>
            <person name="Lui A."/>
            <person name="MacDonald P."/>
            <person name="Magnisalis V."/>
            <person name="Maru K."/>
            <person name="Matthews C."/>
            <person name="McCusker W."/>
            <person name="McDonough S."/>
            <person name="Mehta T."/>
            <person name="Meldrim J."/>
            <person name="Meneus L."/>
            <person name="Mihai O."/>
            <person name="Mihalev A."/>
            <person name="Mihova T."/>
            <person name="Mittelman R."/>
            <person name="Mlenga V."/>
            <person name="Montmayeur A."/>
            <person name="Mulrain L."/>
            <person name="Navidi A."/>
            <person name="Naylor J."/>
            <person name="Negash T."/>
            <person name="Nguyen T."/>
            <person name="Nguyen N."/>
            <person name="Nicol R."/>
            <person name="Norbu C."/>
            <person name="Norbu N."/>
            <person name="Novod N."/>
            <person name="O'Neill B."/>
            <person name="Osman S."/>
            <person name="Markiewicz E."/>
            <person name="Oyono O.L."/>
            <person name="Patti C."/>
            <person name="Phunkhang P."/>
            <person name="Pierre F."/>
            <person name="Priest M."/>
            <person name="Raghuraman S."/>
            <person name="Rege F."/>
            <person name="Reyes R."/>
            <person name="Rise C."/>
            <person name="Rogov P."/>
            <person name="Ross K."/>
            <person name="Ryan E."/>
            <person name="Settipalli S."/>
            <person name="Shea T."/>
            <person name="Sherpa N."/>
            <person name="Shi L."/>
            <person name="Shih D."/>
            <person name="Sparrow T."/>
            <person name="Spaulding J."/>
            <person name="Stalker J."/>
            <person name="Stange-Thomann N."/>
            <person name="Stavropoulos S."/>
            <person name="Stone C."/>
            <person name="Strader C."/>
            <person name="Tesfaye S."/>
            <person name="Thomson T."/>
            <person name="Thoulutsang Y."/>
            <person name="Thoulutsang D."/>
            <person name="Topham K."/>
            <person name="Topping I."/>
            <person name="Tsamla T."/>
            <person name="Vassiliev H."/>
            <person name="Vo A."/>
            <person name="Wangchuk T."/>
            <person name="Wangdi T."/>
            <person name="Weiand M."/>
            <person name="Wilkinson J."/>
            <person name="Wilson A."/>
            <person name="Yadav S."/>
            <person name="Young G."/>
            <person name="Yu Q."/>
            <person name="Zembek L."/>
            <person name="Zhong D."/>
            <person name="Zimmer A."/>
            <person name="Zwirko Z."/>
            <person name="Jaffe D.B."/>
            <person name="Alvarez P."/>
            <person name="Brockman W."/>
            <person name="Butler J."/>
            <person name="Chin C."/>
            <person name="Gnerre S."/>
            <person name="Grabherr M."/>
            <person name="Kleber M."/>
            <person name="Mauceli E."/>
            <person name="MacCallum I."/>
        </authorList>
    </citation>
    <scope>NUCLEOTIDE SEQUENCE [LARGE SCALE GENOMIC DNA]</scope>
    <source>
        <strain evidence="3">MSH-3 / Tucson 14011-0111.49</strain>
    </source>
</reference>
<evidence type="ECO:0000256" key="1">
    <source>
        <dbReference type="SAM" id="MobiDB-lite"/>
    </source>
</evidence>
<evidence type="ECO:0000313" key="2">
    <source>
        <dbReference type="EMBL" id="EDW36845.1"/>
    </source>
</evidence>
<dbReference type="AlphaFoldDB" id="B4GJM9"/>